<dbReference type="PANTHER" id="PTHR43610:SF1">
    <property type="entry name" value="N-ACETYLTRANSFERASE DOMAIN-CONTAINING PROTEIN"/>
    <property type="match status" value="1"/>
</dbReference>
<name>A0ABU7P478_9ACTN</name>
<dbReference type="SUPFAM" id="SSF55729">
    <property type="entry name" value="Acyl-CoA N-acyltransferases (Nat)"/>
    <property type="match status" value="1"/>
</dbReference>
<dbReference type="InterPro" id="IPR016181">
    <property type="entry name" value="Acyl_CoA_acyltransferase"/>
</dbReference>
<proteinExistence type="predicted"/>
<reference evidence="2 3" key="1">
    <citation type="submission" date="2023-12" db="EMBL/GenBank/DDBJ databases">
        <title>Streptomyces sp. V4-01.</title>
        <authorList>
            <person name="Somphong A."/>
            <person name="Phongsopitanun W."/>
        </authorList>
    </citation>
    <scope>NUCLEOTIDE SEQUENCE [LARGE SCALE GENOMIC DNA]</scope>
    <source>
        <strain evidence="2 3">V4-01</strain>
    </source>
</reference>
<evidence type="ECO:0000313" key="2">
    <source>
        <dbReference type="EMBL" id="MEE4540463.1"/>
    </source>
</evidence>
<keyword evidence="3" id="KW-1185">Reference proteome</keyword>
<organism evidence="2 3">
    <name type="scientific">Actinacidiphila polyblastidii</name>
    <dbReference type="NCBI Taxonomy" id="3110430"/>
    <lineage>
        <taxon>Bacteria</taxon>
        <taxon>Bacillati</taxon>
        <taxon>Actinomycetota</taxon>
        <taxon>Actinomycetes</taxon>
        <taxon>Kitasatosporales</taxon>
        <taxon>Streptomycetaceae</taxon>
        <taxon>Actinacidiphila</taxon>
    </lineage>
</organism>
<dbReference type="Proteomes" id="UP001344658">
    <property type="component" value="Unassembled WGS sequence"/>
</dbReference>
<gene>
    <name evidence="2" type="ORF">V2S66_00580</name>
</gene>
<dbReference type="InterPro" id="IPR000182">
    <property type="entry name" value="GNAT_dom"/>
</dbReference>
<dbReference type="RefSeq" id="WP_330792203.1">
    <property type="nucleotide sequence ID" value="NZ_JAZEWV010000001.1"/>
</dbReference>
<accession>A0ABU7P478</accession>
<dbReference type="Gene3D" id="3.40.630.30">
    <property type="match status" value="1"/>
</dbReference>
<evidence type="ECO:0000313" key="3">
    <source>
        <dbReference type="Proteomes" id="UP001344658"/>
    </source>
</evidence>
<evidence type="ECO:0000259" key="1">
    <source>
        <dbReference type="PROSITE" id="PS51186"/>
    </source>
</evidence>
<dbReference type="PANTHER" id="PTHR43610">
    <property type="entry name" value="BLL6696 PROTEIN"/>
    <property type="match status" value="1"/>
</dbReference>
<keyword evidence="2" id="KW-0808">Transferase</keyword>
<dbReference type="EMBL" id="JAZEWV010000001">
    <property type="protein sequence ID" value="MEE4540463.1"/>
    <property type="molecule type" value="Genomic_DNA"/>
</dbReference>
<dbReference type="Pfam" id="PF13302">
    <property type="entry name" value="Acetyltransf_3"/>
    <property type="match status" value="1"/>
</dbReference>
<protein>
    <submittedName>
        <fullName evidence="2">GNAT family protein</fullName>
        <ecNumber evidence="2">2.-.-.-</ecNumber>
    </submittedName>
</protein>
<sequence>MPARTPLPTTLTGRHVRLEPLATTHLDDLFAAGGGDEEVWRWQGAPAPRTREELAAKLAPLLAAGARGESVPFAVVHRASGRAVGWTTYMDIAPADERLEIGWTWYGRAYWRSAVNTESKLLLLGHAFEELGMGRVQLKTDHLNHRSQAAIARLGARREGVLRRHRRRPDGTWRDSVYFSLLVREWPAAKERLTARLGDFEQDG</sequence>
<dbReference type="EC" id="2.-.-.-" evidence="2"/>
<comment type="caution">
    <text evidence="2">The sequence shown here is derived from an EMBL/GenBank/DDBJ whole genome shotgun (WGS) entry which is preliminary data.</text>
</comment>
<feature type="domain" description="N-acetyltransferase" evidence="1">
    <location>
        <begin position="16"/>
        <end position="184"/>
    </location>
</feature>
<dbReference type="GO" id="GO:0016740">
    <property type="term" value="F:transferase activity"/>
    <property type="evidence" value="ECO:0007669"/>
    <property type="project" value="UniProtKB-KW"/>
</dbReference>
<dbReference type="PROSITE" id="PS51186">
    <property type="entry name" value="GNAT"/>
    <property type="match status" value="1"/>
</dbReference>